<keyword evidence="2" id="KW-0808">Transferase</keyword>
<dbReference type="InterPro" id="IPR000477">
    <property type="entry name" value="RT_dom"/>
</dbReference>
<name>A0A5C6MY26_9TELE</name>
<dbReference type="InterPro" id="IPR013783">
    <property type="entry name" value="Ig-like_fold"/>
</dbReference>
<keyword evidence="2" id="KW-0695">RNA-directed DNA polymerase</keyword>
<gene>
    <name evidence="2" type="ORF">D4764_06G0005210</name>
</gene>
<dbReference type="GO" id="GO:0003964">
    <property type="term" value="F:RNA-directed DNA polymerase activity"/>
    <property type="evidence" value="ECO:0007669"/>
    <property type="project" value="UniProtKB-KW"/>
</dbReference>
<evidence type="ECO:0000313" key="3">
    <source>
        <dbReference type="Proteomes" id="UP000324091"/>
    </source>
</evidence>
<proteinExistence type="predicted"/>
<evidence type="ECO:0000313" key="2">
    <source>
        <dbReference type="EMBL" id="TWW58991.1"/>
    </source>
</evidence>
<dbReference type="SUPFAM" id="SSF56672">
    <property type="entry name" value="DNA/RNA polymerases"/>
    <property type="match status" value="1"/>
</dbReference>
<dbReference type="Gene3D" id="2.60.40.10">
    <property type="entry name" value="Immunoglobulins"/>
    <property type="match status" value="1"/>
</dbReference>
<accession>A0A5C6MY26</accession>
<dbReference type="Proteomes" id="UP000324091">
    <property type="component" value="Chromosome 6"/>
</dbReference>
<comment type="caution">
    <text evidence="2">The sequence shown here is derived from an EMBL/GenBank/DDBJ whole genome shotgun (WGS) entry which is preliminary data.</text>
</comment>
<dbReference type="SUPFAM" id="SSF48726">
    <property type="entry name" value="Immunoglobulin"/>
    <property type="match status" value="1"/>
</dbReference>
<dbReference type="InterPro" id="IPR036179">
    <property type="entry name" value="Ig-like_dom_sf"/>
</dbReference>
<dbReference type="PROSITE" id="PS50878">
    <property type="entry name" value="RT_POL"/>
    <property type="match status" value="1"/>
</dbReference>
<organism evidence="2 3">
    <name type="scientific">Takifugu flavidus</name>
    <name type="common">sansaifugu</name>
    <dbReference type="NCBI Taxonomy" id="433684"/>
    <lineage>
        <taxon>Eukaryota</taxon>
        <taxon>Metazoa</taxon>
        <taxon>Chordata</taxon>
        <taxon>Craniata</taxon>
        <taxon>Vertebrata</taxon>
        <taxon>Euteleostomi</taxon>
        <taxon>Actinopterygii</taxon>
        <taxon>Neopterygii</taxon>
        <taxon>Teleostei</taxon>
        <taxon>Neoteleostei</taxon>
        <taxon>Acanthomorphata</taxon>
        <taxon>Eupercaria</taxon>
        <taxon>Tetraodontiformes</taxon>
        <taxon>Tetradontoidea</taxon>
        <taxon>Tetraodontidae</taxon>
        <taxon>Takifugu</taxon>
    </lineage>
</organism>
<keyword evidence="3" id="KW-1185">Reference proteome</keyword>
<evidence type="ECO:0000259" key="1">
    <source>
        <dbReference type="PROSITE" id="PS50878"/>
    </source>
</evidence>
<dbReference type="Pfam" id="PF00078">
    <property type="entry name" value="RVT_1"/>
    <property type="match status" value="1"/>
</dbReference>
<keyword evidence="2" id="KW-0548">Nucleotidyltransferase</keyword>
<dbReference type="InterPro" id="IPR043502">
    <property type="entry name" value="DNA/RNA_pol_sf"/>
</dbReference>
<dbReference type="AlphaFoldDB" id="A0A5C6MY26"/>
<dbReference type="EMBL" id="RHFK02000019">
    <property type="protein sequence ID" value="TWW58991.1"/>
    <property type="molecule type" value="Genomic_DNA"/>
</dbReference>
<sequence length="523" mass="59589">MTEGDRVKLTCSTSCPLTNNKNYIWYLNDQLLQLPEHQNKHLVLDVVTTQHAGNSREVVVTQLLQHLQRNSLFEMFQSGFRAHHSTETALLKVTNDLLIASDHGLVSMLVLLDLSAAFDTVDHSILLQRLEPVIGIKGTALDWFRSYLSDRYQFAHVHGVPSSYSRVSHGVPQGSVLGPILFTLYMLPLGNIIRQHGIHFHCYADDTQLYLSMKPEETEQLVKLQTCLKDIKSWMSSNFLLLNPGKTEVMVFGPEPLWDRLDHMITLDGWTTVTLYIRVSKQLFKKPPVDPNAAARVLTGIDKRDHITPVLASLHWLPVKFRIIFKTLLLTYKVLRGLAPSYLEELVTPYQPNRPLRSQNAGLLVVPRVSRSRMGGRAFSYQAPLLWNQLPVQRILKEKKKEKGKREKREKTPPSPSPLLYLPFTLLLLSSTPLLSSPLLPILYLSSPFSSLFTQPAISRRVNHGPVHEEITDQPTEENGIYYSSIRFPQTDVDPLDSMVQPHQHQEEQHIPYAVVCLRNRCT</sequence>
<reference evidence="2 3" key="1">
    <citation type="submission" date="2019-04" db="EMBL/GenBank/DDBJ databases">
        <title>Chromosome genome assembly for Takifugu flavidus.</title>
        <authorList>
            <person name="Xiao S."/>
        </authorList>
    </citation>
    <scope>NUCLEOTIDE SEQUENCE [LARGE SCALE GENOMIC DNA]</scope>
    <source>
        <strain evidence="2">HTHZ2018</strain>
        <tissue evidence="2">Muscle</tissue>
    </source>
</reference>
<dbReference type="CDD" id="cd01650">
    <property type="entry name" value="RT_nLTR_like"/>
    <property type="match status" value="1"/>
</dbReference>
<dbReference type="PANTHER" id="PTHR33332">
    <property type="entry name" value="REVERSE TRANSCRIPTASE DOMAIN-CONTAINING PROTEIN"/>
    <property type="match status" value="1"/>
</dbReference>
<feature type="domain" description="Reverse transcriptase" evidence="1">
    <location>
        <begin position="1"/>
        <end position="275"/>
    </location>
</feature>
<protein>
    <submittedName>
        <fullName evidence="2">Putative RNA-directed DNA polymerase from transposon BS</fullName>
    </submittedName>
</protein>